<organism evidence="1 2">
    <name type="scientific">Pseudomonas antarctica</name>
    <dbReference type="NCBI Taxonomy" id="219572"/>
    <lineage>
        <taxon>Bacteria</taxon>
        <taxon>Pseudomonadati</taxon>
        <taxon>Pseudomonadota</taxon>
        <taxon>Gammaproteobacteria</taxon>
        <taxon>Pseudomonadales</taxon>
        <taxon>Pseudomonadaceae</taxon>
        <taxon>Pseudomonas</taxon>
    </lineage>
</organism>
<proteinExistence type="predicted"/>
<dbReference type="KEGG" id="panr:A7J50_5954"/>
<sequence>MKALALRRMSSTMANACQALGRGRWLAYGSGETSGYLTLGPLLQPGSYPDDLRLNLSSKHGPLQLSNADALLSLLGETPVIAAGELQAWYWQLINQQFPDAIYDLLSPLEPIPQACPPLAECLECRIGVERGGERVHGVVKCGADILLQLFDAAPWHYLEQQWPQDWPLHCPLELGRLQLSVNELRSLRPGDVLLPATPRFDPQGQGRLLLGERLWRVHSETLNDQLQLRLLHEEDLHHE</sequence>
<dbReference type="Proteomes" id="UP000077829">
    <property type="component" value="Plasmid pP27494_1"/>
</dbReference>
<evidence type="ECO:0000313" key="1">
    <source>
        <dbReference type="EMBL" id="ANF89270.1"/>
    </source>
</evidence>
<dbReference type="AlphaFoldDB" id="A0A172Z9T1"/>
<reference evidence="1 2" key="1">
    <citation type="submission" date="2016-05" db="EMBL/GenBank/DDBJ databases">
        <title>Complete genome sequence of Pseudomonas antarctica PAMC 27494.</title>
        <authorList>
            <person name="Lee J."/>
        </authorList>
    </citation>
    <scope>NUCLEOTIDE SEQUENCE [LARGE SCALE GENOMIC DNA]</scope>
    <source>
        <strain evidence="1 2">PAMC 27494</strain>
        <plasmid evidence="2">Plasmid pp27494_1</plasmid>
    </source>
</reference>
<accession>A0A172Z9T1</accession>
<name>A0A172Z9T1_9PSED</name>
<dbReference type="PATRIC" id="fig|219572.3.peg.6109"/>
<dbReference type="RefSeq" id="WP_064455092.1">
    <property type="nucleotide sequence ID" value="NZ_CP015601.1"/>
</dbReference>
<dbReference type="EMBL" id="CP015601">
    <property type="protein sequence ID" value="ANF89270.1"/>
    <property type="molecule type" value="Genomic_DNA"/>
</dbReference>
<keyword evidence="1" id="KW-0614">Plasmid</keyword>
<gene>
    <name evidence="1" type="ORF">A7J50_5954</name>
</gene>
<protein>
    <submittedName>
        <fullName evidence="1">Type III secretion system protein</fullName>
    </submittedName>
</protein>
<geneLocation type="plasmid" evidence="2">
    <name>pp27494_1</name>
</geneLocation>
<evidence type="ECO:0000313" key="2">
    <source>
        <dbReference type="Proteomes" id="UP000077829"/>
    </source>
</evidence>